<reference evidence="2" key="2">
    <citation type="submission" date="2020-09" db="EMBL/GenBank/DDBJ databases">
        <authorList>
            <person name="Sun Q."/>
            <person name="Zhou Y."/>
        </authorList>
    </citation>
    <scope>NUCLEOTIDE SEQUENCE</scope>
    <source>
        <strain evidence="2">CGMCC 1.15493</strain>
    </source>
</reference>
<comment type="caution">
    <text evidence="2">The sequence shown here is derived from an EMBL/GenBank/DDBJ whole genome shotgun (WGS) entry which is preliminary data.</text>
</comment>
<keyword evidence="3" id="KW-1185">Reference proteome</keyword>
<evidence type="ECO:0000256" key="1">
    <source>
        <dbReference type="SAM" id="MobiDB-lite"/>
    </source>
</evidence>
<organism evidence="2 3">
    <name type="scientific">Aureimonas glaciei</name>
    <dbReference type="NCBI Taxonomy" id="1776957"/>
    <lineage>
        <taxon>Bacteria</taxon>
        <taxon>Pseudomonadati</taxon>
        <taxon>Pseudomonadota</taxon>
        <taxon>Alphaproteobacteria</taxon>
        <taxon>Hyphomicrobiales</taxon>
        <taxon>Aurantimonadaceae</taxon>
        <taxon>Aureimonas</taxon>
    </lineage>
</organism>
<dbReference type="AlphaFoldDB" id="A0A916YER6"/>
<dbReference type="EMBL" id="BMJJ01000020">
    <property type="protein sequence ID" value="GGD42336.1"/>
    <property type="molecule type" value="Genomic_DNA"/>
</dbReference>
<protein>
    <submittedName>
        <fullName evidence="2">Uncharacterized protein</fullName>
    </submittedName>
</protein>
<dbReference type="RefSeq" id="WP_188855290.1">
    <property type="nucleotide sequence ID" value="NZ_BMJJ01000020.1"/>
</dbReference>
<name>A0A916YER6_9HYPH</name>
<evidence type="ECO:0000313" key="2">
    <source>
        <dbReference type="EMBL" id="GGD42336.1"/>
    </source>
</evidence>
<sequence>MTDTPPKPPKPARGSKASRESPIVRSARNDRQAEYQRAYRADQRLKRIPSRDDAARVALHWAITQMIEKADQDGLSRMHRGIVRRLVELGFDPQGADRRVSDLIDRYEDGWTFQAKPHLRADPEGDKQS</sequence>
<proteinExistence type="predicted"/>
<dbReference type="Proteomes" id="UP000613160">
    <property type="component" value="Unassembled WGS sequence"/>
</dbReference>
<feature type="compositionally biased region" description="Pro residues" evidence="1">
    <location>
        <begin position="1"/>
        <end position="11"/>
    </location>
</feature>
<gene>
    <name evidence="2" type="ORF">GCM10011335_51290</name>
</gene>
<reference evidence="2" key="1">
    <citation type="journal article" date="2014" name="Int. J. Syst. Evol. Microbiol.">
        <title>Complete genome sequence of Corynebacterium casei LMG S-19264T (=DSM 44701T), isolated from a smear-ripened cheese.</title>
        <authorList>
            <consortium name="US DOE Joint Genome Institute (JGI-PGF)"/>
            <person name="Walter F."/>
            <person name="Albersmeier A."/>
            <person name="Kalinowski J."/>
            <person name="Ruckert C."/>
        </authorList>
    </citation>
    <scope>NUCLEOTIDE SEQUENCE</scope>
    <source>
        <strain evidence="2">CGMCC 1.15493</strain>
    </source>
</reference>
<feature type="region of interest" description="Disordered" evidence="1">
    <location>
        <begin position="1"/>
        <end position="35"/>
    </location>
</feature>
<accession>A0A916YER6</accession>
<evidence type="ECO:0000313" key="3">
    <source>
        <dbReference type="Proteomes" id="UP000613160"/>
    </source>
</evidence>